<feature type="compositionally biased region" description="Polar residues" evidence="1">
    <location>
        <begin position="1102"/>
        <end position="1113"/>
    </location>
</feature>
<feature type="compositionally biased region" description="Basic and acidic residues" evidence="1">
    <location>
        <begin position="2561"/>
        <end position="2575"/>
    </location>
</feature>
<feature type="region of interest" description="Disordered" evidence="1">
    <location>
        <begin position="371"/>
        <end position="423"/>
    </location>
</feature>
<feature type="region of interest" description="Disordered" evidence="1">
    <location>
        <begin position="35"/>
        <end position="60"/>
    </location>
</feature>
<feature type="compositionally biased region" description="Basic and acidic residues" evidence="1">
    <location>
        <begin position="2673"/>
        <end position="2686"/>
    </location>
</feature>
<dbReference type="Proteomes" id="UP000515154">
    <property type="component" value="Linkage group LG4"/>
</dbReference>
<feature type="compositionally biased region" description="Basic and acidic residues" evidence="1">
    <location>
        <begin position="1495"/>
        <end position="1506"/>
    </location>
</feature>
<feature type="compositionally biased region" description="Polar residues" evidence="1">
    <location>
        <begin position="1507"/>
        <end position="1516"/>
    </location>
</feature>
<protein>
    <submittedName>
        <fullName evidence="3">Uncharacterized protein LOC115211134 isoform X1</fullName>
    </submittedName>
</protein>
<name>A0A7E6ES95_9MOLL</name>
<feature type="compositionally biased region" description="Polar residues" evidence="1">
    <location>
        <begin position="381"/>
        <end position="398"/>
    </location>
</feature>
<feature type="compositionally biased region" description="Polar residues" evidence="1">
    <location>
        <begin position="1120"/>
        <end position="1135"/>
    </location>
</feature>
<feature type="region of interest" description="Disordered" evidence="1">
    <location>
        <begin position="2662"/>
        <end position="2695"/>
    </location>
</feature>
<feature type="region of interest" description="Disordered" evidence="1">
    <location>
        <begin position="2452"/>
        <end position="2473"/>
    </location>
</feature>
<feature type="region of interest" description="Disordered" evidence="1">
    <location>
        <begin position="2018"/>
        <end position="2070"/>
    </location>
</feature>
<evidence type="ECO:0000313" key="3">
    <source>
        <dbReference type="RefSeq" id="XP_036358208.1"/>
    </source>
</evidence>
<evidence type="ECO:0000256" key="1">
    <source>
        <dbReference type="SAM" id="MobiDB-lite"/>
    </source>
</evidence>
<feature type="region of interest" description="Disordered" evidence="1">
    <location>
        <begin position="2373"/>
        <end position="2438"/>
    </location>
</feature>
<feature type="compositionally biased region" description="Polar residues" evidence="1">
    <location>
        <begin position="2841"/>
        <end position="2850"/>
    </location>
</feature>
<evidence type="ECO:0000313" key="2">
    <source>
        <dbReference type="Proteomes" id="UP000515154"/>
    </source>
</evidence>
<feature type="region of interest" description="Disordered" evidence="1">
    <location>
        <begin position="1101"/>
        <end position="1135"/>
    </location>
</feature>
<dbReference type="KEGG" id="osn:115211134"/>
<feature type="region of interest" description="Disordered" evidence="1">
    <location>
        <begin position="2538"/>
        <end position="2583"/>
    </location>
</feature>
<feature type="compositionally biased region" description="Polar residues" evidence="1">
    <location>
        <begin position="2024"/>
        <end position="2056"/>
    </location>
</feature>
<sequence>MNGGNNATVVDNPNPNASAAAVSVATPLIVVTPEQNEATPKPNVDHSLKVENTPNDDLKESKSTALSMANFKHTDLAELLKNPVLTPSYQVTRLQLLQSHLEAACRKRNGSFANSDLKPGARVIASPGVFKADANSMITLKNINSYLEIEDTKEIDAGTNGLLQNQQLQSHLMQMNFDVNIDSNISESSDRLQYCGVIMPSTSQERLNVIGPNPTSILNHFSAESEKLCEIGGYPQGKFDIYKVRSVKLEQTLYKETLSVKNDTKSSESINEDAENLSEENTVANKEVPAKKIDKDSEVVRKEVIPELTNGCSESNLDKSRSINKLGVGLKMLLSRWSNKVILKLENNASGANKRSGKSSVRKHNDIVAGIHRGSIDDQGKNTNQNSPKYNSDAVTSETLKENSEQVQTNIADVSKEKNEDDASAEIMNNDENSHKNSENVQQRESDILFNEATIQNGDGGKPAILGSPSQNNSNNCLAMSAPITMKSTSKTKRNETKYIEKLPKEINCINDPENESKTCMDEEQLTNAEGDKLSGENTKKCVTYVFIKAKPDLQLDDRTKCLSEQNRVPVICQKNSHPKYHVVSSQHPNFIKCSNGNCEQPMEIMASKDTAKIKDSFPCVEQLSQEQHQQQTPESFDKTAISVKFPIGDELFIPKMFPCSPSVDLVRNPYQTNSIQKSSKVPAVTLQASDADNTLEIKEKISLNVEGNNLLLLPKCFSKSCDIISNSNKLSLENGEPKYDCGVNIELLNSNNSNTNINQKTTGCATGPVSKIDSFAIRKESFAGFEQEMLPLGSEIIQTNSSLKCPLISKKENILDITKENDTGSLPSSSTPGTINILINRNSEQNLTKRLPENLSSKYEMITTSQDILNDGLTTNEKSIRSELPDSDETACFADKDARNETDSSGDPCKTKKINVPIFAFEKTKLRDIISLLGCKLIETSNSSKCQFSNNSKASLENNNEIKEGTINPYACKLENRAECKPGYIVSISPEHKLKNLTDNNGSSVQKEKEEVFKDGTVSSNFETSDTTAKDSSKVLQLENADDVLKPVTKETVSKKDVPATKAFDESYTLKKAGVLFALTDMIGSGTNRLAFSDVVDAETSRASSSDVSNEAVSRDNGHTCTSGSNLDKNYKSISNDANGDKNCGDLSAKYAQKTQTKISVEENEETNVATSVKRQNSTNSFGFIDDRSSNVRNNESNERLARNKRAEEFTFEIPRFAYVSIEEMDNKLIETDKSKSLPKMTNYRISLQKELLSPSSGPIGESGFREENSNTSLRIEGKLTGQERCSITKRVCGFISGKYGMNENGDGDHRKRDIRVQFDEEEVNIYSERANGITSYIRPNKMNDVVLTENLTSSDLPEKIKASFCTGETDSTSGVISLNSSQNLSAEQLKDAVVIDNDLIAASVVDKITYNQNGNFGVDNFFYDPLAYIIESMPYSLVDGCIGEEEFFCKESKIKGDMESIGEEPIKTFPEKNTMQIVTSKIIVKDTSDLLEEEAARKDREESHQLTLNTGQNESSKENEFSYFEPESNDGGKEKTSVVELPNSLSTKLKINPTEMALYNSVESSNVEKNIVFDISDNNVSNSGPLNSIAVSNGTISSGDVASRDTFVNNVQSDDSNSSNVASSSVVSNDVMTNNNVSRVCSSINAVSNGNTGKCVASDIDVPTAPLTNASALSSNIASNNYVMKYEEGCANNRKCSTIADNDITAFPVGDARNISTEVACRTKDINFSLSNTKTAKSKQNSITISLDDVATTHHCRDRDGNEDIAYIQENLARYIMENVANITYPKPSDLIGIGYNFVNTNNDPIEKAFRSHCTEMYKNTKQSSSSPSPEILDNVRNSSKVTPFHKTVENCLDLVKMDIANVSKARIGVKDYVTCLAINVGDNTCYIQKNTIQQAQLKMANNTTEKLLVNISDFIKEQNDDKDTHNASIDDQDQNSLCFKTVSEGKPLQEFPETISEKIFEQKERLVAVVTAKKAEKIYEISEQNTIELGQNVNGKLKVYKKNHANGLEEMLISSEEKVQEASNSGDVSERNCPTESPGNNTQKSTVSQTSNGNEEETEETNNPSIQVLNCQFNTNRNEKVPETKQAKVISDSKTKITIESVLIDTNRTLPNGNRNVCDSNTKSQTMHDSVNGTPSNIVTIQSTKNTDVNPPNITSQSTVDENTKGEPFAVAKDEVKHNTNETATDRNFEGDSASRNTFHINISNPEKQSSEITTGNVQNDFVNILKTITRKTSTQADDSVPLDEGATEKPDLVEHIWVNTVQNQADGADSSNGIANICDTKKSTIISVHRNVSTSGHENTSMKEVVEKKEILQTSHNEANSSKFNFDKEILDQIIETNTFPMLSENSFAYSFSSILNPLGAIVINSPNSSSGNSSPELNKNMATPTKCEEAKEVPDEPTNEKQSDNMTSVTKTNGQQRQQPNQQQSKTVSGGKLPNIFERKKSFIQSSKHTSCSPFQENNPKNKKTAVTDHIKNETRDCFAKPYEQTDRKPIIVAAPCKNISNDRATLLMKSPRSTTNNNENSQKLGQTTNFHSKVCQSSDSSHSKNVKNNLQVRKNPSDVENATKLDKPRSNIPNRKAATDGEMEKLAISNASNNNANIHAVSDKNKCSIAFSKPVDTIQTSISDKQFSDKVCHIKNTKCRNCVKSNSSFLPKIGSSVSESEMKKRRNISDNDSKMPENHTRNGKSKFKSKNMPSIATVSTKSINQKHVVPNCKTNPNDKTMTPNQNVETQIEMARHRNMLVIDPIDEGLATEIETCINRNTYLKVDDETNSLSCTAMKDAEVYYHSLPLLYKSDKLPNLVGSSFQELPPSSPLSPKNNSKNAADSKSSSKDFTDSCGTDSSKGALSTQLNSLSSTNTFTPAHMHPHESSRAKHFNGSKLNTFNQNNCRNNKCNCIRNRYLTSPNKDLVVNKKRTSAGMSSTKKKKINAVDSSNHLLFRRGKEHVCVNNMKTIPQRSIKRQQTDSENDNLLKGKLLKTLVRSNDSAGSTSNNEDNIGEYHRKCFLRKKVKLKKTCLTKETKSEMFILKLHKQPKNPSSKSNLKSFGNVNPKYIQEFKELEKILRETASKISKPPQVQHQPYVFSSLKPYYDTSLVRYMMRQPQAPFPSYRSRQTATGLCDPTEDLKLDTLILPEIPSKTIKRIEKQYKKEKELIRKQKANSQKKVTENWKHREKDFCRQELKRLKEVHPSNRANLLASYNAYLQNSVGSRKAITDYINKLSLSSRIK</sequence>
<proteinExistence type="predicted"/>
<keyword evidence="2" id="KW-1185">Reference proteome</keyword>
<accession>A0A7E6ES95</accession>
<feature type="region of interest" description="Disordered" evidence="1">
    <location>
        <begin position="2808"/>
        <end position="2882"/>
    </location>
</feature>
<feature type="compositionally biased region" description="Low complexity" evidence="1">
    <location>
        <begin position="2420"/>
        <end position="2429"/>
    </location>
</feature>
<feature type="compositionally biased region" description="Low complexity" evidence="1">
    <location>
        <begin position="2819"/>
        <end position="2832"/>
    </location>
</feature>
<gene>
    <name evidence="3" type="primary">LOC115211134</name>
</gene>
<feature type="compositionally biased region" description="Basic and acidic residues" evidence="1">
    <location>
        <begin position="2391"/>
        <end position="2408"/>
    </location>
</feature>
<feature type="region of interest" description="Disordered" evidence="1">
    <location>
        <begin position="1495"/>
        <end position="1540"/>
    </location>
</feature>
<dbReference type="RefSeq" id="XP_036358208.1">
    <property type="nucleotide sequence ID" value="XM_036502315.1"/>
</dbReference>
<feature type="compositionally biased region" description="Polar residues" evidence="1">
    <location>
        <begin position="2452"/>
        <end position="2464"/>
    </location>
</feature>
<reference evidence="3" key="1">
    <citation type="submission" date="2025-08" db="UniProtKB">
        <authorList>
            <consortium name="RefSeq"/>
        </authorList>
    </citation>
    <scope>IDENTIFICATION</scope>
</reference>
<organism evidence="2 3">
    <name type="scientific">Octopus sinensis</name>
    <name type="common">East Asian common octopus</name>
    <dbReference type="NCBI Taxonomy" id="2607531"/>
    <lineage>
        <taxon>Eukaryota</taxon>
        <taxon>Metazoa</taxon>
        <taxon>Spiralia</taxon>
        <taxon>Lophotrochozoa</taxon>
        <taxon>Mollusca</taxon>
        <taxon>Cephalopoda</taxon>
        <taxon>Coleoidea</taxon>
        <taxon>Octopodiformes</taxon>
        <taxon>Octopoda</taxon>
        <taxon>Incirrata</taxon>
        <taxon>Octopodidae</taxon>
        <taxon>Octopus</taxon>
    </lineage>
</organism>
<feature type="compositionally biased region" description="Low complexity" evidence="1">
    <location>
        <begin position="2851"/>
        <end position="2865"/>
    </location>
</feature>
<feature type="compositionally biased region" description="Polar residues" evidence="1">
    <location>
        <begin position="2409"/>
        <end position="2419"/>
    </location>
</feature>